<evidence type="ECO:0000259" key="1">
    <source>
        <dbReference type="Pfam" id="PF01464"/>
    </source>
</evidence>
<dbReference type="Gene3D" id="1.10.530.10">
    <property type="match status" value="1"/>
</dbReference>
<evidence type="ECO:0000313" key="3">
    <source>
        <dbReference type="Proteomes" id="UP000546464"/>
    </source>
</evidence>
<accession>A0A842HA47</accession>
<proteinExistence type="predicted"/>
<keyword evidence="3" id="KW-1185">Reference proteome</keyword>
<reference evidence="2 3" key="1">
    <citation type="submission" date="2020-07" db="EMBL/GenBank/DDBJ databases">
        <authorList>
            <person name="Feng X."/>
        </authorList>
    </citation>
    <scope>NUCLEOTIDE SEQUENCE [LARGE SCALE GENOMIC DNA]</scope>
    <source>
        <strain evidence="2 3">JCM31066</strain>
    </source>
</reference>
<dbReference type="CDD" id="cd00254">
    <property type="entry name" value="LT-like"/>
    <property type="match status" value="1"/>
</dbReference>
<dbReference type="Proteomes" id="UP000546464">
    <property type="component" value="Unassembled WGS sequence"/>
</dbReference>
<sequence length="181" mass="20405">MKQFLKKLINHPTWFCLTCLTLGSLTGLLNGLSSRPSAPRPATPERVWRYIAQEAPKRGIDPQFVYAIAWAESSLNPRASSGYANGMMQLSEIAWDEVSNTSYQLAWNWHTNVYVAIDYLAFCKNFLEQNGHFSYPLLAACYRYGPYKVKAANYSLSQLPAPSNRIYQQLFAGNTAPVKTP</sequence>
<dbReference type="SUPFAM" id="SSF53955">
    <property type="entry name" value="Lysozyme-like"/>
    <property type="match status" value="1"/>
</dbReference>
<dbReference type="InterPro" id="IPR008258">
    <property type="entry name" value="Transglycosylase_SLT_dom_1"/>
</dbReference>
<protein>
    <submittedName>
        <fullName evidence="2">Lytic transglycosylase domain-containing protein</fullName>
    </submittedName>
</protein>
<dbReference type="RefSeq" id="WP_185674292.1">
    <property type="nucleotide sequence ID" value="NZ_JACHVB010000013.1"/>
</dbReference>
<name>A0A842HA47_9BACT</name>
<gene>
    <name evidence="2" type="ORF">H5P28_03310</name>
</gene>
<dbReference type="AlphaFoldDB" id="A0A842HA47"/>
<dbReference type="EMBL" id="JACHVB010000013">
    <property type="protein sequence ID" value="MBC2593282.1"/>
    <property type="molecule type" value="Genomic_DNA"/>
</dbReference>
<dbReference type="InterPro" id="IPR023346">
    <property type="entry name" value="Lysozyme-like_dom_sf"/>
</dbReference>
<feature type="domain" description="Transglycosylase SLT" evidence="1">
    <location>
        <begin position="50"/>
        <end position="152"/>
    </location>
</feature>
<comment type="caution">
    <text evidence="2">The sequence shown here is derived from an EMBL/GenBank/DDBJ whole genome shotgun (WGS) entry which is preliminary data.</text>
</comment>
<dbReference type="Pfam" id="PF01464">
    <property type="entry name" value="SLT"/>
    <property type="match status" value="1"/>
</dbReference>
<evidence type="ECO:0000313" key="2">
    <source>
        <dbReference type="EMBL" id="MBC2593282.1"/>
    </source>
</evidence>
<organism evidence="2 3">
    <name type="scientific">Ruficoccus amylovorans</name>
    <dbReference type="NCBI Taxonomy" id="1804625"/>
    <lineage>
        <taxon>Bacteria</taxon>
        <taxon>Pseudomonadati</taxon>
        <taxon>Verrucomicrobiota</taxon>
        <taxon>Opitutia</taxon>
        <taxon>Puniceicoccales</taxon>
        <taxon>Cerasicoccaceae</taxon>
        <taxon>Ruficoccus</taxon>
    </lineage>
</organism>